<dbReference type="EMBL" id="PKMF04000237">
    <property type="protein sequence ID" value="KAK7841614.1"/>
    <property type="molecule type" value="Genomic_DNA"/>
</dbReference>
<proteinExistence type="predicted"/>
<dbReference type="SUPFAM" id="SSF118310">
    <property type="entry name" value="AN1-like Zinc finger"/>
    <property type="match status" value="1"/>
</dbReference>
<protein>
    <submittedName>
        <fullName evidence="1">Uncharacterized protein</fullName>
    </submittedName>
</protein>
<name>A0AAW0KQY7_QUESU</name>
<accession>A0AAW0KQY7</accession>
<dbReference type="Proteomes" id="UP000237347">
    <property type="component" value="Unassembled WGS sequence"/>
</dbReference>
<dbReference type="InterPro" id="IPR035896">
    <property type="entry name" value="AN1-like_Znf"/>
</dbReference>
<comment type="caution">
    <text evidence="1">The sequence shown here is derived from an EMBL/GenBank/DDBJ whole genome shotgun (WGS) entry which is preliminary data.</text>
</comment>
<sequence length="84" mass="9348">MTVTTMASLSTNKLLKVHHRSSASSFRYATTEVSSKDVVTVAASALDRVRLEGFSFGFVSELKRELNRCFGCRRKVGLIGFRCQ</sequence>
<evidence type="ECO:0000313" key="2">
    <source>
        <dbReference type="Proteomes" id="UP000237347"/>
    </source>
</evidence>
<organism evidence="1 2">
    <name type="scientific">Quercus suber</name>
    <name type="common">Cork oak</name>
    <dbReference type="NCBI Taxonomy" id="58331"/>
    <lineage>
        <taxon>Eukaryota</taxon>
        <taxon>Viridiplantae</taxon>
        <taxon>Streptophyta</taxon>
        <taxon>Embryophyta</taxon>
        <taxon>Tracheophyta</taxon>
        <taxon>Spermatophyta</taxon>
        <taxon>Magnoliopsida</taxon>
        <taxon>eudicotyledons</taxon>
        <taxon>Gunneridae</taxon>
        <taxon>Pentapetalae</taxon>
        <taxon>rosids</taxon>
        <taxon>fabids</taxon>
        <taxon>Fagales</taxon>
        <taxon>Fagaceae</taxon>
        <taxon>Quercus</taxon>
    </lineage>
</organism>
<dbReference type="AlphaFoldDB" id="A0AAW0KQY7"/>
<gene>
    <name evidence="1" type="ORF">CFP56_015132</name>
</gene>
<reference evidence="1 2" key="1">
    <citation type="journal article" date="2018" name="Sci. Data">
        <title>The draft genome sequence of cork oak.</title>
        <authorList>
            <person name="Ramos A.M."/>
            <person name="Usie A."/>
            <person name="Barbosa P."/>
            <person name="Barros P.M."/>
            <person name="Capote T."/>
            <person name="Chaves I."/>
            <person name="Simoes F."/>
            <person name="Abreu I."/>
            <person name="Carrasquinho I."/>
            <person name="Faro C."/>
            <person name="Guimaraes J.B."/>
            <person name="Mendonca D."/>
            <person name="Nobrega F."/>
            <person name="Rodrigues L."/>
            <person name="Saibo N.J.M."/>
            <person name="Varela M.C."/>
            <person name="Egas C."/>
            <person name="Matos J."/>
            <person name="Miguel C.M."/>
            <person name="Oliveira M.M."/>
            <person name="Ricardo C.P."/>
            <person name="Goncalves S."/>
        </authorList>
    </citation>
    <scope>NUCLEOTIDE SEQUENCE [LARGE SCALE GENOMIC DNA]</scope>
    <source>
        <strain evidence="2">cv. HL8</strain>
    </source>
</reference>
<evidence type="ECO:0000313" key="1">
    <source>
        <dbReference type="EMBL" id="KAK7841614.1"/>
    </source>
</evidence>
<keyword evidence="2" id="KW-1185">Reference proteome</keyword>